<keyword evidence="3" id="KW-1185">Reference proteome</keyword>
<dbReference type="AlphaFoldDB" id="A0A7R9KFW6"/>
<dbReference type="EMBL" id="OC855168">
    <property type="protein sequence ID" value="CAD7621400.1"/>
    <property type="molecule type" value="Genomic_DNA"/>
</dbReference>
<feature type="transmembrane region" description="Helical" evidence="1">
    <location>
        <begin position="51"/>
        <end position="68"/>
    </location>
</feature>
<keyword evidence="1" id="KW-0812">Transmembrane</keyword>
<dbReference type="EMBL" id="CAJPIZ010000593">
    <property type="protein sequence ID" value="CAG2101830.1"/>
    <property type="molecule type" value="Genomic_DNA"/>
</dbReference>
<evidence type="ECO:0000256" key="1">
    <source>
        <dbReference type="SAM" id="Phobius"/>
    </source>
</evidence>
<accession>A0A7R9KFW6</accession>
<keyword evidence="1" id="KW-0472">Membrane</keyword>
<dbReference type="Proteomes" id="UP000759131">
    <property type="component" value="Unassembled WGS sequence"/>
</dbReference>
<organism evidence="2">
    <name type="scientific">Medioppia subpectinata</name>
    <dbReference type="NCBI Taxonomy" id="1979941"/>
    <lineage>
        <taxon>Eukaryota</taxon>
        <taxon>Metazoa</taxon>
        <taxon>Ecdysozoa</taxon>
        <taxon>Arthropoda</taxon>
        <taxon>Chelicerata</taxon>
        <taxon>Arachnida</taxon>
        <taxon>Acari</taxon>
        <taxon>Acariformes</taxon>
        <taxon>Sarcoptiformes</taxon>
        <taxon>Oribatida</taxon>
        <taxon>Brachypylina</taxon>
        <taxon>Oppioidea</taxon>
        <taxon>Oppiidae</taxon>
        <taxon>Medioppia</taxon>
    </lineage>
</organism>
<gene>
    <name evidence="2" type="ORF">OSB1V03_LOCUS1871</name>
</gene>
<name>A0A7R9KFW6_9ACAR</name>
<proteinExistence type="predicted"/>
<keyword evidence="1" id="KW-1133">Transmembrane helix</keyword>
<protein>
    <submittedName>
        <fullName evidence="2">Uncharacterized protein</fullName>
    </submittedName>
</protein>
<reference evidence="2" key="1">
    <citation type="submission" date="2020-11" db="EMBL/GenBank/DDBJ databases">
        <authorList>
            <person name="Tran Van P."/>
        </authorList>
    </citation>
    <scope>NUCLEOTIDE SEQUENCE</scope>
</reference>
<evidence type="ECO:0000313" key="3">
    <source>
        <dbReference type="Proteomes" id="UP000759131"/>
    </source>
</evidence>
<sequence length="73" mass="8109">MSAYVCQIVFALANFVSYNHGETATSIGLYDNSQTVNDEINIYRMFDKSGVALHVATNLAIIIIMIVNNKCYT</sequence>
<evidence type="ECO:0000313" key="2">
    <source>
        <dbReference type="EMBL" id="CAD7621400.1"/>
    </source>
</evidence>